<name>A0A6P1TNT5_9FIRM</name>
<accession>A0A6P1TNT5</accession>
<dbReference type="PANTHER" id="PTHR37314">
    <property type="entry name" value="SLR0142 PROTEIN"/>
    <property type="match status" value="1"/>
</dbReference>
<feature type="transmembrane region" description="Helical" evidence="1">
    <location>
        <begin position="198"/>
        <end position="218"/>
    </location>
</feature>
<gene>
    <name evidence="2" type="ORF">Ana3638_11340</name>
</gene>
<dbReference type="RefSeq" id="WP_161838121.1">
    <property type="nucleotide sequence ID" value="NZ_CP048000.1"/>
</dbReference>
<dbReference type="EMBL" id="CP048000">
    <property type="protein sequence ID" value="QHQ61295.1"/>
    <property type="molecule type" value="Genomic_DNA"/>
</dbReference>
<feature type="transmembrane region" description="Helical" evidence="1">
    <location>
        <begin position="174"/>
        <end position="192"/>
    </location>
</feature>
<evidence type="ECO:0000256" key="1">
    <source>
        <dbReference type="SAM" id="Phobius"/>
    </source>
</evidence>
<evidence type="ECO:0000313" key="3">
    <source>
        <dbReference type="Proteomes" id="UP000464314"/>
    </source>
</evidence>
<dbReference type="AlphaFoldDB" id="A0A6P1TNT5"/>
<dbReference type="KEGG" id="anr:Ana3638_11340"/>
<sequence length="222" mass="25084">MKNINQKHMSDSFYLGLLLALVGGFLDAYTYVLRGKVFANAQTGNIVLLGLAIADGKIGHALSYLIPILSFIFGIILSNIIEKVYKENNRLHWRQITVLAEIFVLLIVGFLPLGSLNMLANILISFVCSIQVESFRRMNHLAYASTMCTGNLRSGTEQLYQYILTKDIEARNKFLQYYAVIFLFILGAIAGMEFSKYLGIQAVWFCCIILAIIFIMMIEKEK</sequence>
<protein>
    <submittedName>
        <fullName evidence="2">DUF1275 domain-containing protein</fullName>
    </submittedName>
</protein>
<keyword evidence="1" id="KW-1133">Transmembrane helix</keyword>
<dbReference type="Pfam" id="PF06912">
    <property type="entry name" value="DUF1275"/>
    <property type="match status" value="1"/>
</dbReference>
<keyword evidence="1" id="KW-0812">Transmembrane</keyword>
<organism evidence="2 3">
    <name type="scientific">Anaerocolumna sedimenticola</name>
    <dbReference type="NCBI Taxonomy" id="2696063"/>
    <lineage>
        <taxon>Bacteria</taxon>
        <taxon>Bacillati</taxon>
        <taxon>Bacillota</taxon>
        <taxon>Clostridia</taxon>
        <taxon>Lachnospirales</taxon>
        <taxon>Lachnospiraceae</taxon>
        <taxon>Anaerocolumna</taxon>
    </lineage>
</organism>
<keyword evidence="3" id="KW-1185">Reference proteome</keyword>
<feature type="transmembrane region" description="Helical" evidence="1">
    <location>
        <begin position="12"/>
        <end position="31"/>
    </location>
</feature>
<dbReference type="PANTHER" id="PTHR37314:SF4">
    <property type="entry name" value="UPF0700 TRANSMEMBRANE PROTEIN YOAK"/>
    <property type="match status" value="1"/>
</dbReference>
<dbReference type="InterPro" id="IPR010699">
    <property type="entry name" value="DUF1275"/>
</dbReference>
<keyword evidence="1" id="KW-0472">Membrane</keyword>
<feature type="transmembrane region" description="Helical" evidence="1">
    <location>
        <begin position="61"/>
        <end position="82"/>
    </location>
</feature>
<reference evidence="2 3" key="1">
    <citation type="submission" date="2020-01" db="EMBL/GenBank/DDBJ databases">
        <title>Genome analysis of Anaerocolumna sp. CBA3638.</title>
        <authorList>
            <person name="Kim J."/>
            <person name="Roh S.W."/>
        </authorList>
    </citation>
    <scope>NUCLEOTIDE SEQUENCE [LARGE SCALE GENOMIC DNA]</scope>
    <source>
        <strain evidence="2 3">CBA3638</strain>
    </source>
</reference>
<proteinExistence type="predicted"/>
<dbReference type="Proteomes" id="UP000464314">
    <property type="component" value="Chromosome"/>
</dbReference>
<evidence type="ECO:0000313" key="2">
    <source>
        <dbReference type="EMBL" id="QHQ61295.1"/>
    </source>
</evidence>
<feature type="transmembrane region" description="Helical" evidence="1">
    <location>
        <begin position="102"/>
        <end position="128"/>
    </location>
</feature>